<reference evidence="1 2" key="1">
    <citation type="journal article" date="2012" name="Stand. Genomic Sci.">
        <title>Genome sequence of the halotolerant bacterium Corynebacterium halotolerans type strain YIM 70093(T) (= DSM 44683(T)).</title>
        <authorList>
            <person name="Ruckert C."/>
            <person name="Albersmeier A."/>
            <person name="Al-Dilaimi A."/>
            <person name="Niehaus K."/>
            <person name="Szczepanowski R."/>
            <person name="Kalinowski J."/>
        </authorList>
    </citation>
    <scope>NUCLEOTIDE SEQUENCE [LARGE SCALE GENOMIC DNA]</scope>
    <source>
        <strain evidence="1">YIM 70093</strain>
    </source>
</reference>
<dbReference type="EMBL" id="CP003697">
    <property type="protein sequence ID" value="AGF71390.1"/>
    <property type="molecule type" value="Genomic_DNA"/>
</dbReference>
<proteinExistence type="predicted"/>
<dbReference type="PANTHER" id="PTHR48098">
    <property type="entry name" value="ENTEROCHELIN ESTERASE-RELATED"/>
    <property type="match status" value="1"/>
</dbReference>
<dbReference type="Pfam" id="PF00756">
    <property type="entry name" value="Esterase"/>
    <property type="match status" value="1"/>
</dbReference>
<dbReference type="PANTHER" id="PTHR48098:SF1">
    <property type="entry name" value="DIACYLGLYCEROL ACYLTRANSFERASE_MYCOLYLTRANSFERASE AG85A"/>
    <property type="match status" value="1"/>
</dbReference>
<dbReference type="PATRIC" id="fig|1121362.3.peg.371"/>
<dbReference type="GO" id="GO:0016747">
    <property type="term" value="F:acyltransferase activity, transferring groups other than amino-acyl groups"/>
    <property type="evidence" value="ECO:0007669"/>
    <property type="project" value="TreeGrafter"/>
</dbReference>
<evidence type="ECO:0000313" key="2">
    <source>
        <dbReference type="Proteomes" id="UP000011723"/>
    </source>
</evidence>
<evidence type="ECO:0008006" key="3">
    <source>
        <dbReference type="Google" id="ProtNLM"/>
    </source>
</evidence>
<dbReference type="InterPro" id="IPR000801">
    <property type="entry name" value="Esterase-like"/>
</dbReference>
<accession>M1NV64</accession>
<dbReference type="AlphaFoldDB" id="M1NV64"/>
<dbReference type="HOGENOM" id="CLU_026624_0_2_11"/>
<protein>
    <recommendedName>
        <fullName evidence="3">Esterase</fullName>
    </recommendedName>
</protein>
<dbReference type="eggNOG" id="COG0627">
    <property type="taxonomic scope" value="Bacteria"/>
</dbReference>
<evidence type="ECO:0000313" key="1">
    <source>
        <dbReference type="EMBL" id="AGF71390.1"/>
    </source>
</evidence>
<keyword evidence="2" id="KW-1185">Reference proteome</keyword>
<dbReference type="InterPro" id="IPR029058">
    <property type="entry name" value="AB_hydrolase_fold"/>
</dbReference>
<sequence length="355" mass="37189">MAAAVVAAGVGTPAPLAPVAAAAELAPADVAGDTPQATISEDVPPLTDESPYWRHAVAGAGDHVKELAAWSPSMERTVPLAVILAEPGAPTLYLLNGADGGEGGANWIQQSNVLDFYADKNVNVVIPMAGAFSYYTDWLEEIPELGGKQRWETFLTKELPGPVEEYLGAGPERGIAGMSMSATSSLLLAQHNPGFYDAVGSFSGCASTTAPVPRLYAAITVARGGGTVDQMWGPADTAHARHHDALLNAGKLRGTELYISNGSGLAGHWDMPSSPRLDDFDEAQISNAVATTVGVGGLIEAATNTCTHDLRAKLDSLDIPADYNFTPTGTHSWGYWEDALVDSWPTFARAFGRQG</sequence>
<dbReference type="STRING" id="1121362.A605_01880"/>
<dbReference type="Proteomes" id="UP000011723">
    <property type="component" value="Chromosome"/>
</dbReference>
<organism evidence="1 2">
    <name type="scientific">Corynebacterium halotolerans YIM 70093 = DSM 44683</name>
    <dbReference type="NCBI Taxonomy" id="1121362"/>
    <lineage>
        <taxon>Bacteria</taxon>
        <taxon>Bacillati</taxon>
        <taxon>Actinomycetota</taxon>
        <taxon>Actinomycetes</taxon>
        <taxon>Mycobacteriales</taxon>
        <taxon>Corynebacteriaceae</taxon>
        <taxon>Corynebacterium</taxon>
    </lineage>
</organism>
<dbReference type="Gene3D" id="3.40.50.1820">
    <property type="entry name" value="alpha/beta hydrolase"/>
    <property type="match status" value="1"/>
</dbReference>
<dbReference type="KEGG" id="chn:A605_01880"/>
<name>M1NV64_9CORY</name>
<dbReference type="SUPFAM" id="SSF53474">
    <property type="entry name" value="alpha/beta-Hydrolases"/>
    <property type="match status" value="1"/>
</dbReference>
<gene>
    <name evidence="1" type="ORF">A605_01880</name>
</gene>
<dbReference type="InterPro" id="IPR050583">
    <property type="entry name" value="Mycobacterial_A85_antigen"/>
</dbReference>